<dbReference type="Proteomes" id="UP000311919">
    <property type="component" value="Unassembled WGS sequence"/>
</dbReference>
<name>A0A4Z2DIB8_SCHJA</name>
<proteinExistence type="predicted"/>
<accession>A0A4Z2DIB8</accession>
<organism evidence="1 2">
    <name type="scientific">Schistosoma japonicum</name>
    <name type="common">Blood fluke</name>
    <dbReference type="NCBI Taxonomy" id="6182"/>
    <lineage>
        <taxon>Eukaryota</taxon>
        <taxon>Metazoa</taxon>
        <taxon>Spiralia</taxon>
        <taxon>Lophotrochozoa</taxon>
        <taxon>Platyhelminthes</taxon>
        <taxon>Trematoda</taxon>
        <taxon>Digenea</taxon>
        <taxon>Strigeidida</taxon>
        <taxon>Schistosomatoidea</taxon>
        <taxon>Schistosomatidae</taxon>
        <taxon>Schistosoma</taxon>
    </lineage>
</organism>
<evidence type="ECO:0000313" key="2">
    <source>
        <dbReference type="Proteomes" id="UP000311919"/>
    </source>
</evidence>
<gene>
    <name evidence="1" type="ORF">EWB00_000594</name>
</gene>
<keyword evidence="2" id="KW-1185">Reference proteome</keyword>
<reference evidence="1 2" key="1">
    <citation type="submission" date="2019-03" db="EMBL/GenBank/DDBJ databases">
        <title>An improved genome assembly of the fluke Schistosoma japonicum.</title>
        <authorList>
            <person name="Hu W."/>
            <person name="Luo F."/>
            <person name="Yin M."/>
            <person name="Mo X."/>
            <person name="Sun C."/>
            <person name="Wu Q."/>
            <person name="Zhu B."/>
            <person name="Xiang M."/>
            <person name="Wang J."/>
            <person name="Wang Y."/>
            <person name="Zhang T."/>
            <person name="Xu B."/>
            <person name="Zheng H."/>
            <person name="Feng Z."/>
        </authorList>
    </citation>
    <scope>NUCLEOTIDE SEQUENCE [LARGE SCALE GENOMIC DNA]</scope>
    <source>
        <strain evidence="1">HuSjv2</strain>
        <tissue evidence="1">Worms</tissue>
    </source>
</reference>
<dbReference type="AlphaFoldDB" id="A0A4Z2DIB8"/>
<comment type="caution">
    <text evidence="1">The sequence shown here is derived from an EMBL/GenBank/DDBJ whole genome shotgun (WGS) entry which is preliminary data.</text>
</comment>
<dbReference type="EMBL" id="SKCS01000122">
    <property type="protein sequence ID" value="TNN16251.1"/>
    <property type="molecule type" value="Genomic_DNA"/>
</dbReference>
<evidence type="ECO:0000313" key="1">
    <source>
        <dbReference type="EMBL" id="TNN16251.1"/>
    </source>
</evidence>
<protein>
    <submittedName>
        <fullName evidence="1">Uncharacterized protein</fullName>
    </submittedName>
</protein>
<sequence length="74" mass="7836">MRYLPASASQCILFCNSVFDEHNSDAYVIAEPEPERKGGCCSGACPQCPRCCGCRRCGGGGCSGGCCNNCPRDY</sequence>